<dbReference type="GO" id="GO:0006913">
    <property type="term" value="P:nucleocytoplasmic transport"/>
    <property type="evidence" value="ECO:0007669"/>
    <property type="project" value="TreeGrafter"/>
</dbReference>
<sequence>MSVPQLVLSTEHSTTPPYKGILKRRPSAPSTLQRSSSWLASINSRLGSALIGPADQREVQGAGQPDLDTASGRLTRSQTVDSLSLQLSKAAVSPKLALEGAELKRVRFSVVQLTQVQLYDRRDDALCDDIKSGQDEKKNKITPLADNIPKVSQRQSSLRNLQQIPLSPTNVRTKNVVPDRFSPQNLLEIYHTACRAREEVELPIVRAILESRKMSKNLKQMNLSRNTISQYTAEPLSDILSLDTGLVFLDLSFCELNDTALKIILHSLLVSDRLKSLALAGNTKLTSKGFTYLSVYISKSRSLKYLDISSMNIDKKSAHSLAQSLSLASSLQTLMMDSSNLSPAILDIFSGDIRNSISLHDISFRGNNFAKKAFPPLASMLYSPIELPQDAGCGGLVSLDLSGNDIRYGARLLANALAQNNQLQTLILRACQVDSTSLVPLAEAIKQNASLKKIDLSCNPLNIPHHDGMYALKLSLFMNRSITDITLAKCQLDSEAAIAIAECLPENNALTRLDLSENPQIGIAGLLALSVSVKMSTTLTFLDITIPINDSDMAHLQNDIVSACTRNAQVLYDDREAPKRELLKVEAPSCDTAASSPSLEQAAARLSLNDIISSEASEAHMAPLETLKSNIDRSSHELSDTLQEYRTSGKEVVDDNLHKLYVSCQEAQSLLLKRLIQDDDATDALSETATNLNEVMKSYHQFVDASSVSSNVPSGVDDTVARQIQLEKLKREREIEEGQVFRTN</sequence>
<comment type="caution">
    <text evidence="2">The sequence shown here is derived from an EMBL/GenBank/DDBJ whole genome shotgun (WGS) entry which is preliminary data.</text>
</comment>
<evidence type="ECO:0000313" key="2">
    <source>
        <dbReference type="EMBL" id="KAG2178792.1"/>
    </source>
</evidence>
<keyword evidence="3" id="KW-1185">Reference proteome</keyword>
<dbReference type="GO" id="GO:0031267">
    <property type="term" value="F:small GTPase binding"/>
    <property type="evidence" value="ECO:0007669"/>
    <property type="project" value="TreeGrafter"/>
</dbReference>
<organism evidence="2 3">
    <name type="scientific">Mortierella isabellina</name>
    <name type="common">Filamentous fungus</name>
    <name type="synonym">Umbelopsis isabellina</name>
    <dbReference type="NCBI Taxonomy" id="91625"/>
    <lineage>
        <taxon>Eukaryota</taxon>
        <taxon>Fungi</taxon>
        <taxon>Fungi incertae sedis</taxon>
        <taxon>Mucoromycota</taxon>
        <taxon>Mucoromycotina</taxon>
        <taxon>Umbelopsidomycetes</taxon>
        <taxon>Umbelopsidales</taxon>
        <taxon>Umbelopsidaceae</taxon>
        <taxon>Umbelopsis</taxon>
    </lineage>
</organism>
<dbReference type="Pfam" id="PF13516">
    <property type="entry name" value="LRR_6"/>
    <property type="match status" value="1"/>
</dbReference>
<dbReference type="EMBL" id="JAEPQZ010000007">
    <property type="protein sequence ID" value="KAG2178792.1"/>
    <property type="molecule type" value="Genomic_DNA"/>
</dbReference>
<dbReference type="SMART" id="SM00368">
    <property type="entry name" value="LRR_RI"/>
    <property type="match status" value="8"/>
</dbReference>
<dbReference type="GO" id="GO:0005634">
    <property type="term" value="C:nucleus"/>
    <property type="evidence" value="ECO:0007669"/>
    <property type="project" value="TreeGrafter"/>
</dbReference>
<accession>A0A8H7UEL9</accession>
<dbReference type="GO" id="GO:0048471">
    <property type="term" value="C:perinuclear region of cytoplasm"/>
    <property type="evidence" value="ECO:0007669"/>
    <property type="project" value="TreeGrafter"/>
</dbReference>
<dbReference type="InterPro" id="IPR001611">
    <property type="entry name" value="Leu-rich_rpt"/>
</dbReference>
<reference evidence="2" key="1">
    <citation type="submission" date="2020-12" db="EMBL/GenBank/DDBJ databases">
        <title>Metabolic potential, ecology and presence of endohyphal bacteria is reflected in genomic diversity of Mucoromycotina.</title>
        <authorList>
            <person name="Muszewska A."/>
            <person name="Okrasinska A."/>
            <person name="Steczkiewicz K."/>
            <person name="Drgas O."/>
            <person name="Orlowska M."/>
            <person name="Perlinska-Lenart U."/>
            <person name="Aleksandrzak-Piekarczyk T."/>
            <person name="Szatraj K."/>
            <person name="Zielenkiewicz U."/>
            <person name="Pilsyk S."/>
            <person name="Malc E."/>
            <person name="Mieczkowski P."/>
            <person name="Kruszewska J.S."/>
            <person name="Biernat P."/>
            <person name="Pawlowska J."/>
        </authorList>
    </citation>
    <scope>NUCLEOTIDE SEQUENCE</scope>
    <source>
        <strain evidence="2">WA0000067209</strain>
    </source>
</reference>
<dbReference type="InterPro" id="IPR038425">
    <property type="entry name" value="GAT_sf"/>
</dbReference>
<dbReference type="InterPro" id="IPR032675">
    <property type="entry name" value="LRR_dom_sf"/>
</dbReference>
<protein>
    <submittedName>
        <fullName evidence="2">Uncharacterized protein</fullName>
    </submittedName>
</protein>
<evidence type="ECO:0000256" key="1">
    <source>
        <dbReference type="SAM" id="MobiDB-lite"/>
    </source>
</evidence>
<dbReference type="Gene3D" id="1.20.58.160">
    <property type="match status" value="1"/>
</dbReference>
<dbReference type="SUPFAM" id="SSF52047">
    <property type="entry name" value="RNI-like"/>
    <property type="match status" value="1"/>
</dbReference>
<dbReference type="PANTHER" id="PTHR24113">
    <property type="entry name" value="RAN GTPASE-ACTIVATING PROTEIN 1"/>
    <property type="match status" value="1"/>
</dbReference>
<feature type="compositionally biased region" description="Polar residues" evidence="1">
    <location>
        <begin position="7"/>
        <end position="16"/>
    </location>
</feature>
<name>A0A8H7UEL9_MORIS</name>
<dbReference type="OrthoDB" id="120976at2759"/>
<feature type="region of interest" description="Disordered" evidence="1">
    <location>
        <begin position="1"/>
        <end position="29"/>
    </location>
</feature>
<gene>
    <name evidence="2" type="ORF">INT43_001638</name>
</gene>
<evidence type="ECO:0000313" key="3">
    <source>
        <dbReference type="Proteomes" id="UP000654370"/>
    </source>
</evidence>
<dbReference type="PANTHER" id="PTHR24113:SF15">
    <property type="entry name" value="NACHT DOMAIN-CONTAINING PROTEIN"/>
    <property type="match status" value="1"/>
</dbReference>
<dbReference type="Proteomes" id="UP000654370">
    <property type="component" value="Unassembled WGS sequence"/>
</dbReference>
<dbReference type="AlphaFoldDB" id="A0A8H7UEL9"/>
<dbReference type="InterPro" id="IPR027038">
    <property type="entry name" value="RanGap"/>
</dbReference>
<dbReference type="GO" id="GO:0005096">
    <property type="term" value="F:GTPase activator activity"/>
    <property type="evidence" value="ECO:0007669"/>
    <property type="project" value="InterPro"/>
</dbReference>
<proteinExistence type="predicted"/>
<dbReference type="GO" id="GO:0005829">
    <property type="term" value="C:cytosol"/>
    <property type="evidence" value="ECO:0007669"/>
    <property type="project" value="TreeGrafter"/>
</dbReference>
<dbReference type="Gene3D" id="3.80.10.10">
    <property type="entry name" value="Ribonuclease Inhibitor"/>
    <property type="match status" value="3"/>
</dbReference>